<evidence type="ECO:0000313" key="4">
    <source>
        <dbReference type="Proteomes" id="UP000593818"/>
    </source>
</evidence>
<dbReference type="PANTHER" id="PTHR43603:SF1">
    <property type="entry name" value="ZINC-REGULATED GTPASE METALLOPROTEIN ACTIVATOR 1"/>
    <property type="match status" value="1"/>
</dbReference>
<protein>
    <submittedName>
        <fullName evidence="3">GTP-binding protein</fullName>
    </submittedName>
</protein>
<feature type="region of interest" description="Disordered" evidence="1">
    <location>
        <begin position="394"/>
        <end position="414"/>
    </location>
</feature>
<accession>A0A7M2XPU3</accession>
<proteinExistence type="predicted"/>
<evidence type="ECO:0000313" key="3">
    <source>
        <dbReference type="EMBL" id="QOV99769.1"/>
    </source>
</evidence>
<sequence length="414" mass="45890">MTIVIERNAVDIRTPLVIVCGWRGRTAQAARSLLRPGTAVVHHDLSGLDQGVLRRSVLTVEDERTEILELAHGCVSCTLREDLLPLLRRMRDYSSVDRIVLHLDPQLEPEALCWAVEHVVVSGIVGRVDGPASLDVRVDGVVTCLDAATWLEDATGDDELNERVDDDRTLAQVVVGQVEFADALVVLPGADGWQQARLHAVLTRLAPDAPIAWAGEPDVERLLREMPATARRGAIDGAHSPLLRGQPPLDDDCGIRLVEFSADRPFHPERLHHAIDVLLDGVVRARGRLWVATQPDNALLVESAGGGLRVAHAGPWLASMTPDQQREIPAERRAMASLRWDERYGDRDTSIVVLVHDADSGLIDRTLRAAVVTDDEFARPDLWPTWRDPFGRFHEDPCDDLPADRRDNEREGHR</sequence>
<gene>
    <name evidence="3" type="ORF">INP59_05150</name>
</gene>
<dbReference type="Gene3D" id="3.40.50.300">
    <property type="entry name" value="P-loop containing nucleotide triphosphate hydrolases"/>
    <property type="match status" value="1"/>
</dbReference>
<dbReference type="Pfam" id="PF07683">
    <property type="entry name" value="CobW_C"/>
    <property type="match status" value="1"/>
</dbReference>
<dbReference type="NCBIfam" id="NF047431">
    <property type="entry name" value="hiber_recruit"/>
    <property type="match status" value="1"/>
</dbReference>
<name>A0A7M2XPU3_9NOCA</name>
<dbReference type="InterPro" id="IPR011629">
    <property type="entry name" value="CobW-like_C"/>
</dbReference>
<dbReference type="AlphaFoldDB" id="A0A7M2XPU3"/>
<dbReference type="PANTHER" id="PTHR43603">
    <property type="entry name" value="COBW DOMAIN-CONTAINING PROTEIN DDB_G0274527"/>
    <property type="match status" value="1"/>
</dbReference>
<organism evidence="3 4">
    <name type="scientific">Rhodococcus pyridinivorans</name>
    <dbReference type="NCBI Taxonomy" id="103816"/>
    <lineage>
        <taxon>Bacteria</taxon>
        <taxon>Bacillati</taxon>
        <taxon>Actinomycetota</taxon>
        <taxon>Actinomycetes</taxon>
        <taxon>Mycobacteriales</taxon>
        <taxon>Nocardiaceae</taxon>
        <taxon>Rhodococcus</taxon>
    </lineage>
</organism>
<evidence type="ECO:0000256" key="1">
    <source>
        <dbReference type="SAM" id="MobiDB-lite"/>
    </source>
</evidence>
<feature type="domain" description="CobW C-terminal" evidence="2">
    <location>
        <begin position="255"/>
        <end position="371"/>
    </location>
</feature>
<dbReference type="Pfam" id="PF02492">
    <property type="entry name" value="cobW"/>
    <property type="match status" value="1"/>
</dbReference>
<dbReference type="EMBL" id="CP063450">
    <property type="protein sequence ID" value="QOV99769.1"/>
    <property type="molecule type" value="Genomic_DNA"/>
</dbReference>
<dbReference type="SUPFAM" id="SSF90002">
    <property type="entry name" value="Hypothetical protein YjiA, C-terminal domain"/>
    <property type="match status" value="1"/>
</dbReference>
<keyword evidence="4" id="KW-1185">Reference proteome</keyword>
<evidence type="ECO:0000259" key="2">
    <source>
        <dbReference type="SMART" id="SM00833"/>
    </source>
</evidence>
<dbReference type="InterPro" id="IPR051927">
    <property type="entry name" value="Zn_Chap_cDPG_Synth"/>
</dbReference>
<dbReference type="Proteomes" id="UP000593818">
    <property type="component" value="Chromosome"/>
</dbReference>
<dbReference type="InterPro" id="IPR003495">
    <property type="entry name" value="CobW/HypB/UreG_nucleotide-bd"/>
</dbReference>
<reference evidence="3 4" key="1">
    <citation type="submission" date="2020-10" db="EMBL/GenBank/DDBJ databases">
        <title>Whole genome sequence of oil-degrading bacteria Rhodococcus pyridinivorans strain 5Ap.</title>
        <authorList>
            <person name="Akhremchuk A.E."/>
            <person name="Valentovich L.N."/>
            <person name="Charniauskaya M.I."/>
            <person name="Bukliarevich H.A."/>
            <person name="Titok M.A."/>
        </authorList>
    </citation>
    <scope>NUCLEOTIDE SEQUENCE [LARGE SCALE GENOMIC DNA]</scope>
    <source>
        <strain evidence="3 4">5Ap</strain>
    </source>
</reference>
<dbReference type="InterPro" id="IPR027417">
    <property type="entry name" value="P-loop_NTPase"/>
</dbReference>
<dbReference type="SMART" id="SM00833">
    <property type="entry name" value="CobW_C"/>
    <property type="match status" value="1"/>
</dbReference>